<gene>
    <name evidence="2" type="ORF">ACFOM8_04690</name>
</gene>
<feature type="transmembrane region" description="Helical" evidence="1">
    <location>
        <begin position="51"/>
        <end position="71"/>
    </location>
</feature>
<sequence>MTTPARRVRRRADPDPDPVIDFGVPFMFDIRTELHLRRAGRDAAVHGTGRAARAILIAASLTALALLTAALF</sequence>
<keyword evidence="1" id="KW-0812">Transmembrane</keyword>
<evidence type="ECO:0000256" key="1">
    <source>
        <dbReference type="SAM" id="Phobius"/>
    </source>
</evidence>
<accession>A0ABV7U109</accession>
<protein>
    <submittedName>
        <fullName evidence="2">Uncharacterized protein</fullName>
    </submittedName>
</protein>
<reference evidence="3" key="1">
    <citation type="journal article" date="2019" name="Int. J. Syst. Evol. Microbiol.">
        <title>The Global Catalogue of Microorganisms (GCM) 10K type strain sequencing project: providing services to taxonomists for standard genome sequencing and annotation.</title>
        <authorList>
            <consortium name="The Broad Institute Genomics Platform"/>
            <consortium name="The Broad Institute Genome Sequencing Center for Infectious Disease"/>
            <person name="Wu L."/>
            <person name="Ma J."/>
        </authorList>
    </citation>
    <scope>NUCLEOTIDE SEQUENCE [LARGE SCALE GENOMIC DNA]</scope>
    <source>
        <strain evidence="3">KCTC 42473</strain>
    </source>
</reference>
<comment type="caution">
    <text evidence="2">The sequence shown here is derived from an EMBL/GenBank/DDBJ whole genome shotgun (WGS) entry which is preliminary data.</text>
</comment>
<proteinExistence type="predicted"/>
<organism evidence="2 3">
    <name type="scientific">Paracoccus angustae</name>
    <dbReference type="NCBI Taxonomy" id="1671480"/>
    <lineage>
        <taxon>Bacteria</taxon>
        <taxon>Pseudomonadati</taxon>
        <taxon>Pseudomonadota</taxon>
        <taxon>Alphaproteobacteria</taxon>
        <taxon>Rhodobacterales</taxon>
        <taxon>Paracoccaceae</taxon>
        <taxon>Paracoccus</taxon>
    </lineage>
</organism>
<name>A0ABV7U109_9RHOB</name>
<evidence type="ECO:0000313" key="3">
    <source>
        <dbReference type="Proteomes" id="UP001595539"/>
    </source>
</evidence>
<dbReference type="EMBL" id="JBHRXY010000002">
    <property type="protein sequence ID" value="MFC3628738.1"/>
    <property type="molecule type" value="Genomic_DNA"/>
</dbReference>
<keyword evidence="3" id="KW-1185">Reference proteome</keyword>
<evidence type="ECO:0000313" key="2">
    <source>
        <dbReference type="EMBL" id="MFC3628738.1"/>
    </source>
</evidence>
<dbReference type="Proteomes" id="UP001595539">
    <property type="component" value="Unassembled WGS sequence"/>
</dbReference>
<dbReference type="RefSeq" id="WP_377759760.1">
    <property type="nucleotide sequence ID" value="NZ_JBHRXY010000002.1"/>
</dbReference>
<dbReference type="SUPFAM" id="SSF82866">
    <property type="entry name" value="Multidrug efflux transporter AcrB transmembrane domain"/>
    <property type="match status" value="1"/>
</dbReference>
<keyword evidence="1" id="KW-1133">Transmembrane helix</keyword>
<keyword evidence="1" id="KW-0472">Membrane</keyword>